<reference evidence="1" key="1">
    <citation type="submission" date="2018-02" db="EMBL/GenBank/DDBJ databases">
        <title>Rhizophora mucronata_Transcriptome.</title>
        <authorList>
            <person name="Meera S.P."/>
            <person name="Sreeshan A."/>
            <person name="Augustine A."/>
        </authorList>
    </citation>
    <scope>NUCLEOTIDE SEQUENCE</scope>
    <source>
        <tissue evidence="1">Leaf</tissue>
    </source>
</reference>
<dbReference type="EMBL" id="GGEC01062323">
    <property type="protein sequence ID" value="MBX42807.1"/>
    <property type="molecule type" value="Transcribed_RNA"/>
</dbReference>
<dbReference type="AlphaFoldDB" id="A0A2P2NK19"/>
<evidence type="ECO:0000313" key="1">
    <source>
        <dbReference type="EMBL" id="MBX42807.1"/>
    </source>
</evidence>
<name>A0A2P2NK19_RHIMU</name>
<protein>
    <submittedName>
        <fullName evidence="1">Uncharacterized protein</fullName>
    </submittedName>
</protein>
<proteinExistence type="predicted"/>
<sequence length="28" mass="3149">MDSILFYGVTQLSIVKNSFLICKCSIPK</sequence>
<accession>A0A2P2NK19</accession>
<organism evidence="1">
    <name type="scientific">Rhizophora mucronata</name>
    <name type="common">Asiatic mangrove</name>
    <dbReference type="NCBI Taxonomy" id="61149"/>
    <lineage>
        <taxon>Eukaryota</taxon>
        <taxon>Viridiplantae</taxon>
        <taxon>Streptophyta</taxon>
        <taxon>Embryophyta</taxon>
        <taxon>Tracheophyta</taxon>
        <taxon>Spermatophyta</taxon>
        <taxon>Magnoliopsida</taxon>
        <taxon>eudicotyledons</taxon>
        <taxon>Gunneridae</taxon>
        <taxon>Pentapetalae</taxon>
        <taxon>rosids</taxon>
        <taxon>fabids</taxon>
        <taxon>Malpighiales</taxon>
        <taxon>Rhizophoraceae</taxon>
        <taxon>Rhizophora</taxon>
    </lineage>
</organism>